<organism evidence="3 4">
    <name type="scientific">Blastomonas natatoria</name>
    <dbReference type="NCBI Taxonomy" id="34015"/>
    <lineage>
        <taxon>Bacteria</taxon>
        <taxon>Pseudomonadati</taxon>
        <taxon>Pseudomonadota</taxon>
        <taxon>Alphaproteobacteria</taxon>
        <taxon>Sphingomonadales</taxon>
        <taxon>Sphingomonadaceae</taxon>
        <taxon>Blastomonas</taxon>
    </lineage>
</organism>
<feature type="region of interest" description="Disordered" evidence="1">
    <location>
        <begin position="75"/>
        <end position="110"/>
    </location>
</feature>
<dbReference type="GO" id="GO:0008270">
    <property type="term" value="F:zinc ion binding"/>
    <property type="evidence" value="ECO:0007669"/>
    <property type="project" value="InterPro"/>
</dbReference>
<dbReference type="Proteomes" id="UP000248014">
    <property type="component" value="Unassembled WGS sequence"/>
</dbReference>
<evidence type="ECO:0000313" key="3">
    <source>
        <dbReference type="EMBL" id="PXW67895.1"/>
    </source>
</evidence>
<dbReference type="Pfam" id="PF01844">
    <property type="entry name" value="HNH"/>
    <property type="match status" value="1"/>
</dbReference>
<dbReference type="OrthoDB" id="7807589at2"/>
<evidence type="ECO:0000259" key="2">
    <source>
        <dbReference type="SMART" id="SM00507"/>
    </source>
</evidence>
<evidence type="ECO:0000313" key="4">
    <source>
        <dbReference type="Proteomes" id="UP000248014"/>
    </source>
</evidence>
<gene>
    <name evidence="3" type="ORF">C7451_12331</name>
</gene>
<accession>A0A2V3UPU4</accession>
<dbReference type="RefSeq" id="WP_110300372.1">
    <property type="nucleotide sequence ID" value="NZ_QJJM01000023.1"/>
</dbReference>
<sequence length="110" mass="12522">MPTQPPRYRPPGWKPGKPWERPGLFVKDNRKRGRAGMRDRAAVLAEEPLCRLCLDKGLEVASDIVDHIVPLAWGGSDQRHNKQGLCTPCHDEKSKAERKLAQRRKIADFD</sequence>
<dbReference type="CDD" id="cd00085">
    <property type="entry name" value="HNHc"/>
    <property type="match status" value="1"/>
</dbReference>
<dbReference type="EMBL" id="QJJM01000023">
    <property type="protein sequence ID" value="PXW67895.1"/>
    <property type="molecule type" value="Genomic_DNA"/>
</dbReference>
<reference evidence="3 4" key="1">
    <citation type="submission" date="2018-05" db="EMBL/GenBank/DDBJ databases">
        <title>Genomic Encyclopedia of Type Strains, Phase IV (KMG-IV): sequencing the most valuable type-strain genomes for metagenomic binning, comparative biology and taxonomic classification.</title>
        <authorList>
            <person name="Goeker M."/>
        </authorList>
    </citation>
    <scope>NUCLEOTIDE SEQUENCE [LARGE SCALE GENOMIC DNA]</scope>
    <source>
        <strain evidence="3 4">DSM 3183</strain>
    </source>
</reference>
<dbReference type="Gene3D" id="1.10.30.50">
    <property type="match status" value="1"/>
</dbReference>
<comment type="caution">
    <text evidence="3">The sequence shown here is derived from an EMBL/GenBank/DDBJ whole genome shotgun (WGS) entry which is preliminary data.</text>
</comment>
<protein>
    <submittedName>
        <fullName evidence="3">5-methylcytosine-specific restriction protein A</fullName>
    </submittedName>
</protein>
<dbReference type="InterPro" id="IPR003615">
    <property type="entry name" value="HNH_nuc"/>
</dbReference>
<name>A0A2V3UPU4_9SPHN</name>
<proteinExistence type="predicted"/>
<dbReference type="GO" id="GO:0003676">
    <property type="term" value="F:nucleic acid binding"/>
    <property type="evidence" value="ECO:0007669"/>
    <property type="project" value="InterPro"/>
</dbReference>
<feature type="domain" description="HNH nuclease" evidence="2">
    <location>
        <begin position="38"/>
        <end position="91"/>
    </location>
</feature>
<dbReference type="AlphaFoldDB" id="A0A2V3UPU4"/>
<feature type="region of interest" description="Disordered" evidence="1">
    <location>
        <begin position="1"/>
        <end position="24"/>
    </location>
</feature>
<keyword evidence="4" id="KW-1185">Reference proteome</keyword>
<dbReference type="GO" id="GO:0004519">
    <property type="term" value="F:endonuclease activity"/>
    <property type="evidence" value="ECO:0007669"/>
    <property type="project" value="InterPro"/>
</dbReference>
<dbReference type="SMART" id="SM00507">
    <property type="entry name" value="HNHc"/>
    <property type="match status" value="1"/>
</dbReference>
<evidence type="ECO:0000256" key="1">
    <source>
        <dbReference type="SAM" id="MobiDB-lite"/>
    </source>
</evidence>
<feature type="compositionally biased region" description="Pro residues" evidence="1">
    <location>
        <begin position="1"/>
        <end position="13"/>
    </location>
</feature>
<dbReference type="InterPro" id="IPR002711">
    <property type="entry name" value="HNH"/>
</dbReference>
<feature type="compositionally biased region" description="Basic and acidic residues" evidence="1">
    <location>
        <begin position="89"/>
        <end position="110"/>
    </location>
</feature>